<dbReference type="Proteomes" id="UP000076510">
    <property type="component" value="Unassembled WGS sequence"/>
</dbReference>
<evidence type="ECO:0000313" key="1">
    <source>
        <dbReference type="EMBL" id="KZE50795.1"/>
    </source>
</evidence>
<dbReference type="InterPro" id="IPR009097">
    <property type="entry name" value="Cyclic_Pdiesterase"/>
</dbReference>
<dbReference type="AlphaFoldDB" id="A0A0J5SC41"/>
<dbReference type="GO" id="GO:0016874">
    <property type="term" value="F:ligase activity"/>
    <property type="evidence" value="ECO:0007669"/>
    <property type="project" value="UniProtKB-KW"/>
</dbReference>
<gene>
    <name evidence="1" type="ORF">AV649_15535</name>
</gene>
<protein>
    <submittedName>
        <fullName evidence="1">2'-5' RNA ligase</fullName>
    </submittedName>
</protein>
<evidence type="ECO:0000313" key="2">
    <source>
        <dbReference type="Proteomes" id="UP000076510"/>
    </source>
</evidence>
<dbReference type="SUPFAM" id="SSF55144">
    <property type="entry name" value="LigT-like"/>
    <property type="match status" value="1"/>
</dbReference>
<reference evidence="2" key="1">
    <citation type="submission" date="2016-01" db="EMBL/GenBank/DDBJ databases">
        <title>Whole genome sequencing of Bhargavaea cecembensis T14.</title>
        <authorList>
            <person name="Hong K.W."/>
        </authorList>
    </citation>
    <scope>NUCLEOTIDE SEQUENCE [LARGE SCALE GENOMIC DNA]</scope>
    <source>
        <strain evidence="2">M19</strain>
    </source>
</reference>
<accession>A0A0J5SC41</accession>
<dbReference type="PATRIC" id="fig|189381.10.peg.821"/>
<proteinExistence type="predicted"/>
<organism evidence="1 2">
    <name type="scientific">Rossellomorea marisflavi</name>
    <dbReference type="NCBI Taxonomy" id="189381"/>
    <lineage>
        <taxon>Bacteria</taxon>
        <taxon>Bacillati</taxon>
        <taxon>Bacillota</taxon>
        <taxon>Bacilli</taxon>
        <taxon>Bacillales</taxon>
        <taxon>Bacillaceae</taxon>
        <taxon>Rossellomorea</taxon>
    </lineage>
</organism>
<keyword evidence="1" id="KW-0436">Ligase</keyword>
<comment type="caution">
    <text evidence="1">The sequence shown here is derived from an EMBL/GenBank/DDBJ whole genome shotgun (WGS) entry which is preliminary data.</text>
</comment>
<dbReference type="RefSeq" id="WP_048005256.1">
    <property type="nucleotide sequence ID" value="NZ_CP047095.1"/>
</dbReference>
<dbReference type="OrthoDB" id="70764at2"/>
<name>A0A0J5SC41_9BACI</name>
<dbReference type="EMBL" id="LQQY01000009">
    <property type="protein sequence ID" value="KZE50795.1"/>
    <property type="molecule type" value="Genomic_DNA"/>
</dbReference>
<dbReference type="Pfam" id="PF13563">
    <property type="entry name" value="2_5_RNA_ligase2"/>
    <property type="match status" value="1"/>
</dbReference>
<sequence>MKKEYFIGIVPPEEYLERVQQFQNRWMGNVGVEPHITLKAQGGLSPDRKWLDEVKGVVSRFRPFSLSLGEPAYFGGIILYLTVHSPALFDLHREIVQAVSPSPEEIRQYFELEAFVPHLTLGKELYPSSIREGVGKTDLGVMEHQARSELVPYPRFDVTSIRVYELNTDKKQYEPLIDLPLRTV</sequence>
<dbReference type="Gene3D" id="3.90.1140.10">
    <property type="entry name" value="Cyclic phosphodiesterase"/>
    <property type="match status" value="1"/>
</dbReference>